<dbReference type="EC" id="3.6.4.13" evidence="4"/>
<dbReference type="InterPro" id="IPR000629">
    <property type="entry name" value="RNA-helicase_DEAD-box_CS"/>
</dbReference>
<dbReference type="FunFam" id="3.40.50.300:FF:000008">
    <property type="entry name" value="ATP-dependent RNA helicase RhlB"/>
    <property type="match status" value="1"/>
</dbReference>
<dbReference type="CDD" id="cd18787">
    <property type="entry name" value="SF2_C_DEAD"/>
    <property type="match status" value="1"/>
</dbReference>
<reference evidence="19" key="2">
    <citation type="submission" date="2012-11" db="EMBL/GenBank/DDBJ databases">
        <authorList>
            <person name="Kuo A."/>
            <person name="Curtis B.A."/>
            <person name="Tanifuji G."/>
            <person name="Burki F."/>
            <person name="Gruber A."/>
            <person name="Irimia M."/>
            <person name="Maruyama S."/>
            <person name="Arias M.C."/>
            <person name="Ball S.G."/>
            <person name="Gile G.H."/>
            <person name="Hirakawa Y."/>
            <person name="Hopkins J.F."/>
            <person name="Rensing S.A."/>
            <person name="Schmutz J."/>
            <person name="Symeonidi A."/>
            <person name="Elias M."/>
            <person name="Eveleigh R.J."/>
            <person name="Herman E.K."/>
            <person name="Klute M.J."/>
            <person name="Nakayama T."/>
            <person name="Obornik M."/>
            <person name="Reyes-Prieto A."/>
            <person name="Armbrust E.V."/>
            <person name="Aves S.J."/>
            <person name="Beiko R.G."/>
            <person name="Coutinho P."/>
            <person name="Dacks J.B."/>
            <person name="Durnford D.G."/>
            <person name="Fast N.M."/>
            <person name="Green B.R."/>
            <person name="Grisdale C."/>
            <person name="Hempe F."/>
            <person name="Henrissat B."/>
            <person name="Hoppner M.P."/>
            <person name="Ishida K.-I."/>
            <person name="Kim E."/>
            <person name="Koreny L."/>
            <person name="Kroth P.G."/>
            <person name="Liu Y."/>
            <person name="Malik S.-B."/>
            <person name="Maier U.G."/>
            <person name="McRose D."/>
            <person name="Mock T."/>
            <person name="Neilson J.A."/>
            <person name="Onodera N.T."/>
            <person name="Poole A.M."/>
            <person name="Pritham E.J."/>
            <person name="Richards T.A."/>
            <person name="Rocap G."/>
            <person name="Roy S.W."/>
            <person name="Sarai C."/>
            <person name="Schaack S."/>
            <person name="Shirato S."/>
            <person name="Slamovits C.H."/>
            <person name="Spencer D.F."/>
            <person name="Suzuki S."/>
            <person name="Worden A.Z."/>
            <person name="Zauner S."/>
            <person name="Barry K."/>
            <person name="Bell C."/>
            <person name="Bharti A.K."/>
            <person name="Crow J.A."/>
            <person name="Grimwood J."/>
            <person name="Kramer R."/>
            <person name="Lindquist E."/>
            <person name="Lucas S."/>
            <person name="Salamov A."/>
            <person name="McFadden G.I."/>
            <person name="Lane C.E."/>
            <person name="Keeling P.J."/>
            <person name="Gray M.W."/>
            <person name="Grigoriev I.V."/>
            <person name="Archibald J.M."/>
        </authorList>
    </citation>
    <scope>NUCLEOTIDE SEQUENCE</scope>
    <source>
        <strain evidence="19">CCMP2712</strain>
    </source>
</reference>
<reference evidence="18" key="3">
    <citation type="submission" date="2015-06" db="UniProtKB">
        <authorList>
            <consortium name="EnsemblProtists"/>
        </authorList>
    </citation>
    <scope>IDENTIFICATION</scope>
</reference>
<dbReference type="OrthoDB" id="196131at2759"/>
<evidence type="ECO:0000256" key="10">
    <source>
        <dbReference type="ARBA" id="ARBA00022840"/>
    </source>
</evidence>
<dbReference type="EnsemblProtists" id="EKX38019">
    <property type="protein sequence ID" value="EKX38019"/>
    <property type="gene ID" value="GUITHDRAFT_115782"/>
</dbReference>
<dbReference type="STRING" id="905079.L1IQ57"/>
<dbReference type="GeneID" id="17294806"/>
<dbReference type="CDD" id="cd00268">
    <property type="entry name" value="DEADc"/>
    <property type="match status" value="1"/>
</dbReference>
<dbReference type="GO" id="GO:0016787">
    <property type="term" value="F:hydrolase activity"/>
    <property type="evidence" value="ECO:0007669"/>
    <property type="project" value="UniProtKB-KW"/>
</dbReference>
<evidence type="ECO:0000256" key="14">
    <source>
        <dbReference type="SAM" id="MobiDB-lite"/>
    </source>
</evidence>
<keyword evidence="5" id="KW-0690">Ribosome biogenesis</keyword>
<evidence type="ECO:0000256" key="9">
    <source>
        <dbReference type="ARBA" id="ARBA00022806"/>
    </source>
</evidence>
<dbReference type="GO" id="GO:0003724">
    <property type="term" value="F:RNA helicase activity"/>
    <property type="evidence" value="ECO:0007669"/>
    <property type="project" value="UniProtKB-EC"/>
</dbReference>
<dbReference type="OMA" id="PIQSQMW"/>
<dbReference type="GO" id="GO:0005524">
    <property type="term" value="F:ATP binding"/>
    <property type="evidence" value="ECO:0007669"/>
    <property type="project" value="UniProtKB-KW"/>
</dbReference>
<dbReference type="PANTHER" id="PTHR47958">
    <property type="entry name" value="ATP-DEPENDENT RNA HELICASE DBP3"/>
    <property type="match status" value="1"/>
</dbReference>
<dbReference type="PaxDb" id="55529-EKX38019"/>
<dbReference type="KEGG" id="gtt:GUITHDRAFT_115782"/>
<feature type="compositionally biased region" description="Basic residues" evidence="14">
    <location>
        <begin position="254"/>
        <end position="264"/>
    </location>
</feature>
<keyword evidence="6" id="KW-0698">rRNA processing</keyword>
<dbReference type="HOGENOM" id="CLU_003041_1_5_1"/>
<dbReference type="EMBL" id="JH993052">
    <property type="protein sequence ID" value="EKX38019.1"/>
    <property type="molecule type" value="Genomic_DNA"/>
</dbReference>
<feature type="compositionally biased region" description="Acidic residues" evidence="14">
    <location>
        <begin position="298"/>
        <end position="307"/>
    </location>
</feature>
<feature type="compositionally biased region" description="Basic and acidic residues" evidence="14">
    <location>
        <begin position="228"/>
        <end position="239"/>
    </location>
</feature>
<feature type="compositionally biased region" description="Basic and acidic residues" evidence="14">
    <location>
        <begin position="272"/>
        <end position="284"/>
    </location>
</feature>
<gene>
    <name evidence="17" type="ORF">GUITHDRAFT_115782</name>
</gene>
<evidence type="ECO:0000256" key="12">
    <source>
        <dbReference type="ARBA" id="ARBA00037449"/>
    </source>
</evidence>
<protein>
    <recommendedName>
        <fullName evidence="4">RNA helicase</fullName>
        <ecNumber evidence="4">3.6.4.13</ecNumber>
    </recommendedName>
</protein>
<keyword evidence="10 13" id="KW-0067">ATP-binding</keyword>
<evidence type="ECO:0000256" key="1">
    <source>
        <dbReference type="ARBA" id="ARBA00004229"/>
    </source>
</evidence>
<evidence type="ECO:0000256" key="11">
    <source>
        <dbReference type="ARBA" id="ARBA00023242"/>
    </source>
</evidence>
<dbReference type="AlphaFoldDB" id="L1IQ57"/>
<proteinExistence type="inferred from homology"/>
<feature type="compositionally biased region" description="Basic and acidic residues" evidence="14">
    <location>
        <begin position="202"/>
        <end position="212"/>
    </location>
</feature>
<evidence type="ECO:0000313" key="19">
    <source>
        <dbReference type="Proteomes" id="UP000011087"/>
    </source>
</evidence>
<dbReference type="Pfam" id="PF00271">
    <property type="entry name" value="Helicase_C"/>
    <property type="match status" value="1"/>
</dbReference>
<dbReference type="RefSeq" id="XP_005824999.1">
    <property type="nucleotide sequence ID" value="XM_005824942.1"/>
</dbReference>
<evidence type="ECO:0000256" key="3">
    <source>
        <dbReference type="ARBA" id="ARBA00009334"/>
    </source>
</evidence>
<feature type="domain" description="Helicase ATP-binding" evidence="15">
    <location>
        <begin position="382"/>
        <end position="519"/>
    </location>
</feature>
<dbReference type="InterPro" id="IPR044742">
    <property type="entry name" value="DEAD/DEAH_RhlB"/>
</dbReference>
<dbReference type="GO" id="GO:0003676">
    <property type="term" value="F:nucleic acid binding"/>
    <property type="evidence" value="ECO:0007669"/>
    <property type="project" value="InterPro"/>
</dbReference>
<sequence length="728" mass="82829">MEGFSEEEIARAVDFCDNDKIKTIKYLQKMKSKSGATSWKSQLEAKMQEIDPKIRELCKKLLAYDNVPTKQKAFVNFAKNSLALQRQPQLAEKMWEVVGDLLKKPTAQPQSAAEKEEKEDDEVKEKKEKKEKKKKESEAVEEEEDGEKEKKKKKKKDKKKDEDSSKSDEDVEEETKSKKSKSEKNDDEDDSSSSKKKKKEKKKEAKESKTDDMELDEDDEKSKKKPKKKDEKEKGKSKEEEQEEEEDEEMEDKKKKKKDKKRKREEKEEEEETKKEKSSEEGDGKKKKKKKQEAKEEEKEEKEEEEEEKPRKTSGFDFYKEKKGVKKMGKEEVDSFRESVNLKVENCDLNPILSFDNLPVIPELLECCAKFDKPTAIQSQCWPVCLSGRDLVGIAATGSGKTLAFGLPGLTHILSLHQAKAPHTSMLVLAPTRELAMQVLVATPGRLLDFMDEGVIELGKVTFLVLDEADRMVDVGFEKEVRKIIGACAKKRQTVMYSATWPQSIQKIAAEFLSNPARVTVGSEDLAANHRVKQIVEVLEPAAKDRRLLEVLKKYHSGKNRIIIFALYKKECDRVHSLVESKTSFKVGAIHGDRGQEARTAAIEAFKAGTVPLLIATDVAARGLDIPDVEYVINYTFPLTTEDYVHRIGRTGRAGKEGVSHTFFTSFDKARAGELCNVLREAGQEVPEALTKFGTHVKKKEHKLFGAHFKDVDLNQKATKMKFDSDSE</sequence>
<dbReference type="GO" id="GO:0009507">
    <property type="term" value="C:chloroplast"/>
    <property type="evidence" value="ECO:0007669"/>
    <property type="project" value="UniProtKB-SubCell"/>
</dbReference>
<evidence type="ECO:0000259" key="15">
    <source>
        <dbReference type="PROSITE" id="PS51192"/>
    </source>
</evidence>
<comment type="similarity">
    <text evidence="3">Belongs to the DEAD box helicase family. DDX5/DBP2 subfamily.</text>
</comment>
<evidence type="ECO:0000256" key="8">
    <source>
        <dbReference type="ARBA" id="ARBA00022801"/>
    </source>
</evidence>
<dbReference type="InterPro" id="IPR027417">
    <property type="entry name" value="P-loop_NTPase"/>
</dbReference>
<evidence type="ECO:0000256" key="7">
    <source>
        <dbReference type="ARBA" id="ARBA00022741"/>
    </source>
</evidence>
<feature type="compositionally biased region" description="Basic and acidic residues" evidence="14">
    <location>
        <begin position="159"/>
        <end position="184"/>
    </location>
</feature>
<dbReference type="SMART" id="SM00490">
    <property type="entry name" value="HELICc"/>
    <property type="match status" value="1"/>
</dbReference>
<comment type="subcellular location">
    <subcellularLocation>
        <location evidence="2">Nucleus</location>
        <location evidence="2">Nucleolus</location>
    </subcellularLocation>
    <subcellularLocation>
        <location evidence="1">Plastid</location>
        <location evidence="1">Chloroplast</location>
    </subcellularLocation>
</comment>
<feature type="compositionally biased region" description="Acidic residues" evidence="14">
    <location>
        <begin position="240"/>
        <end position="250"/>
    </location>
</feature>
<keyword evidence="19" id="KW-1185">Reference proteome</keyword>
<reference evidence="17 19" key="1">
    <citation type="journal article" date="2012" name="Nature">
        <title>Algal genomes reveal evolutionary mosaicism and the fate of nucleomorphs.</title>
        <authorList>
            <consortium name="DOE Joint Genome Institute"/>
            <person name="Curtis B.A."/>
            <person name="Tanifuji G."/>
            <person name="Burki F."/>
            <person name="Gruber A."/>
            <person name="Irimia M."/>
            <person name="Maruyama S."/>
            <person name="Arias M.C."/>
            <person name="Ball S.G."/>
            <person name="Gile G.H."/>
            <person name="Hirakawa Y."/>
            <person name="Hopkins J.F."/>
            <person name="Kuo A."/>
            <person name="Rensing S.A."/>
            <person name="Schmutz J."/>
            <person name="Symeonidi A."/>
            <person name="Elias M."/>
            <person name="Eveleigh R.J."/>
            <person name="Herman E.K."/>
            <person name="Klute M.J."/>
            <person name="Nakayama T."/>
            <person name="Obornik M."/>
            <person name="Reyes-Prieto A."/>
            <person name="Armbrust E.V."/>
            <person name="Aves S.J."/>
            <person name="Beiko R.G."/>
            <person name="Coutinho P."/>
            <person name="Dacks J.B."/>
            <person name="Durnford D.G."/>
            <person name="Fast N.M."/>
            <person name="Green B.R."/>
            <person name="Grisdale C.J."/>
            <person name="Hempel F."/>
            <person name="Henrissat B."/>
            <person name="Hoppner M.P."/>
            <person name="Ishida K."/>
            <person name="Kim E."/>
            <person name="Koreny L."/>
            <person name="Kroth P.G."/>
            <person name="Liu Y."/>
            <person name="Malik S.B."/>
            <person name="Maier U.G."/>
            <person name="McRose D."/>
            <person name="Mock T."/>
            <person name="Neilson J.A."/>
            <person name="Onodera N.T."/>
            <person name="Poole A.M."/>
            <person name="Pritham E.J."/>
            <person name="Richards T.A."/>
            <person name="Rocap G."/>
            <person name="Roy S.W."/>
            <person name="Sarai C."/>
            <person name="Schaack S."/>
            <person name="Shirato S."/>
            <person name="Slamovits C.H."/>
            <person name="Spencer D.F."/>
            <person name="Suzuki S."/>
            <person name="Worden A.Z."/>
            <person name="Zauner S."/>
            <person name="Barry K."/>
            <person name="Bell C."/>
            <person name="Bharti A.K."/>
            <person name="Crow J.A."/>
            <person name="Grimwood J."/>
            <person name="Kramer R."/>
            <person name="Lindquist E."/>
            <person name="Lucas S."/>
            <person name="Salamov A."/>
            <person name="McFadden G.I."/>
            <person name="Lane C.E."/>
            <person name="Keeling P.J."/>
            <person name="Gray M.W."/>
            <person name="Grigoriev I.V."/>
            <person name="Archibald J.M."/>
        </authorList>
    </citation>
    <scope>NUCLEOTIDE SEQUENCE</scope>
    <source>
        <strain evidence="17 19">CCMP2712</strain>
    </source>
</reference>
<dbReference type="Proteomes" id="UP000011087">
    <property type="component" value="Unassembled WGS sequence"/>
</dbReference>
<evidence type="ECO:0000256" key="6">
    <source>
        <dbReference type="ARBA" id="ARBA00022552"/>
    </source>
</evidence>
<evidence type="ECO:0000313" key="18">
    <source>
        <dbReference type="EnsemblProtists" id="EKX38019"/>
    </source>
</evidence>
<keyword evidence="11" id="KW-0539">Nucleus</keyword>
<keyword evidence="7 13" id="KW-0547">Nucleotide-binding</keyword>
<dbReference type="Gene3D" id="3.40.50.300">
    <property type="entry name" value="P-loop containing nucleotide triphosphate hydrolases"/>
    <property type="match status" value="3"/>
</dbReference>
<evidence type="ECO:0000256" key="4">
    <source>
        <dbReference type="ARBA" id="ARBA00012552"/>
    </source>
</evidence>
<dbReference type="PROSITE" id="PS51192">
    <property type="entry name" value="HELICASE_ATP_BIND_1"/>
    <property type="match status" value="1"/>
</dbReference>
<evidence type="ECO:0000256" key="13">
    <source>
        <dbReference type="RuleBase" id="RU000492"/>
    </source>
</evidence>
<dbReference type="PROSITE" id="PS00039">
    <property type="entry name" value="DEAD_ATP_HELICASE"/>
    <property type="match status" value="1"/>
</dbReference>
<dbReference type="SUPFAM" id="SSF52540">
    <property type="entry name" value="P-loop containing nucleoside triphosphate hydrolases"/>
    <property type="match status" value="2"/>
</dbReference>
<keyword evidence="8 13" id="KW-0378">Hydrolase</keyword>
<dbReference type="PROSITE" id="PS51194">
    <property type="entry name" value="HELICASE_CTER"/>
    <property type="match status" value="1"/>
</dbReference>
<feature type="domain" description="Helicase C-terminal" evidence="16">
    <location>
        <begin position="547"/>
        <end position="694"/>
    </location>
</feature>
<dbReference type="InterPro" id="IPR014001">
    <property type="entry name" value="Helicase_ATP-bd"/>
</dbReference>
<evidence type="ECO:0000256" key="2">
    <source>
        <dbReference type="ARBA" id="ARBA00004604"/>
    </source>
</evidence>
<organism evidence="17">
    <name type="scientific">Guillardia theta (strain CCMP2712)</name>
    <name type="common">Cryptophyte</name>
    <dbReference type="NCBI Taxonomy" id="905079"/>
    <lineage>
        <taxon>Eukaryota</taxon>
        <taxon>Cryptophyceae</taxon>
        <taxon>Pyrenomonadales</taxon>
        <taxon>Geminigeraceae</taxon>
        <taxon>Guillardia</taxon>
    </lineage>
</organism>
<dbReference type="InterPro" id="IPR011545">
    <property type="entry name" value="DEAD/DEAH_box_helicase_dom"/>
</dbReference>
<evidence type="ECO:0000259" key="16">
    <source>
        <dbReference type="PROSITE" id="PS51194"/>
    </source>
</evidence>
<dbReference type="eggNOG" id="KOG0331">
    <property type="taxonomic scope" value="Eukaryota"/>
</dbReference>
<evidence type="ECO:0000256" key="5">
    <source>
        <dbReference type="ARBA" id="ARBA00022517"/>
    </source>
</evidence>
<comment type="function">
    <text evidence="12">ATP-dependent RNA helicase required for 60S ribosomal subunit synthesis. Involved in efficient pre-rRNA processing, predominantly at site A3, which is necessary for the normal formation of 25S and 5.8S rRNAs.</text>
</comment>
<dbReference type="Pfam" id="PF00270">
    <property type="entry name" value="DEAD"/>
    <property type="match status" value="1"/>
</dbReference>
<evidence type="ECO:0000313" key="17">
    <source>
        <dbReference type="EMBL" id="EKX38019.1"/>
    </source>
</evidence>
<feature type="region of interest" description="Disordered" evidence="14">
    <location>
        <begin position="102"/>
        <end position="313"/>
    </location>
</feature>
<accession>L1IQ57</accession>
<keyword evidence="9 13" id="KW-0347">Helicase</keyword>
<dbReference type="SMART" id="SM00487">
    <property type="entry name" value="DEXDc"/>
    <property type="match status" value="1"/>
</dbReference>
<feature type="compositionally biased region" description="Basic and acidic residues" evidence="14">
    <location>
        <begin position="113"/>
        <end position="138"/>
    </location>
</feature>
<name>L1IQ57_GUITC</name>
<dbReference type="InterPro" id="IPR001650">
    <property type="entry name" value="Helicase_C-like"/>
</dbReference>